<dbReference type="Proteomes" id="UP000242367">
    <property type="component" value="Unassembled WGS sequence"/>
</dbReference>
<protein>
    <recommendedName>
        <fullName evidence="1">DUF6879 domain-containing protein</fullName>
    </recommendedName>
</protein>
<gene>
    <name evidence="2" type="ORF">BTM25_06260</name>
</gene>
<dbReference type="EMBL" id="MTBP01000001">
    <property type="protein sequence ID" value="POM26232.1"/>
    <property type="molecule type" value="Genomic_DNA"/>
</dbReference>
<dbReference type="AlphaFoldDB" id="A0A2P4UMF8"/>
<organism evidence="2 3">
    <name type="scientific">Actinomadura rubteroloni</name>
    <dbReference type="NCBI Taxonomy" id="1926885"/>
    <lineage>
        <taxon>Bacteria</taxon>
        <taxon>Bacillati</taxon>
        <taxon>Actinomycetota</taxon>
        <taxon>Actinomycetes</taxon>
        <taxon>Streptosporangiales</taxon>
        <taxon>Thermomonosporaceae</taxon>
        <taxon>Actinomadura</taxon>
    </lineage>
</organism>
<dbReference type="Pfam" id="PF21806">
    <property type="entry name" value="DUF6879"/>
    <property type="match status" value="1"/>
</dbReference>
<dbReference type="RefSeq" id="WP_103561231.1">
    <property type="nucleotide sequence ID" value="NZ_MTBP01000001.1"/>
</dbReference>
<feature type="domain" description="DUF6879" evidence="1">
    <location>
        <begin position="6"/>
        <end position="170"/>
    </location>
</feature>
<accession>A0A2P4UMF8</accession>
<proteinExistence type="predicted"/>
<comment type="caution">
    <text evidence="2">The sequence shown here is derived from an EMBL/GenBank/DDBJ whole genome shotgun (WGS) entry which is preliminary data.</text>
</comment>
<evidence type="ECO:0000259" key="1">
    <source>
        <dbReference type="Pfam" id="PF21806"/>
    </source>
</evidence>
<evidence type="ECO:0000313" key="3">
    <source>
        <dbReference type="Proteomes" id="UP000242367"/>
    </source>
</evidence>
<sequence length="172" mass="20250">MRLAGDEWSRLLLGFDRSAFRLELHPVYSMAGEEEDYARFAAGEKAPPDLHYEWLDQVAERVRSGKVMQRVHVVRRPLSDYLRFEFEWGYAFNVRAGEDIRILDLTERPDPGLPGHDFWMFDDSTVVRMLYREDGTQIERDRVEAADLDAYRRYRDIALADAVPFQEYWPAA</sequence>
<evidence type="ECO:0000313" key="2">
    <source>
        <dbReference type="EMBL" id="POM26232.1"/>
    </source>
</evidence>
<name>A0A2P4UMF8_9ACTN</name>
<dbReference type="InterPro" id="IPR049244">
    <property type="entry name" value="DUF6879"/>
</dbReference>
<reference evidence="2 3" key="1">
    <citation type="journal article" date="2017" name="Chemistry">
        <title>Isolation, Biosynthesis and Chemical Modifications of Rubterolones A-F: Rare Tropolone Alkaloids from Actinomadura sp. 5-2.</title>
        <authorList>
            <person name="Guo H."/>
            <person name="Benndorf R."/>
            <person name="Leichnitz D."/>
            <person name="Klassen J.L."/>
            <person name="Vollmers J."/>
            <person name="Gorls H."/>
            <person name="Steinacker M."/>
            <person name="Weigel C."/>
            <person name="Dahse H.M."/>
            <person name="Kaster A.K."/>
            <person name="de Beer Z.W."/>
            <person name="Poulsen M."/>
            <person name="Beemelmanns C."/>
        </authorList>
    </citation>
    <scope>NUCLEOTIDE SEQUENCE [LARGE SCALE GENOMIC DNA]</scope>
    <source>
        <strain evidence="2 3">5-2</strain>
    </source>
</reference>
<keyword evidence="3" id="KW-1185">Reference proteome</keyword>